<proteinExistence type="inferred from homology"/>
<comment type="caution">
    <text evidence="4">The sequence shown here is derived from an EMBL/GenBank/DDBJ whole genome shotgun (WGS) entry which is preliminary data.</text>
</comment>
<dbReference type="InterPro" id="IPR051601">
    <property type="entry name" value="Serine_prot/Carboxylest_S33"/>
</dbReference>
<dbReference type="PRINTS" id="PR00793">
    <property type="entry name" value="PROAMNOPTASE"/>
</dbReference>
<dbReference type="PANTHER" id="PTHR43248">
    <property type="entry name" value="2-SUCCINYL-6-HYDROXY-2,4-CYCLOHEXADIENE-1-CARBOXYLATE SYNTHASE"/>
    <property type="match status" value="1"/>
</dbReference>
<evidence type="ECO:0000259" key="3">
    <source>
        <dbReference type="Pfam" id="PF00561"/>
    </source>
</evidence>
<dbReference type="GO" id="GO:0004177">
    <property type="term" value="F:aminopeptidase activity"/>
    <property type="evidence" value="ECO:0007669"/>
    <property type="project" value="UniProtKB-EC"/>
</dbReference>
<dbReference type="GO" id="GO:0006508">
    <property type="term" value="P:proteolysis"/>
    <property type="evidence" value="ECO:0007669"/>
    <property type="project" value="InterPro"/>
</dbReference>
<dbReference type="OrthoDB" id="9796770at2"/>
<dbReference type="Proteomes" id="UP000436357">
    <property type="component" value="Unassembled WGS sequence"/>
</dbReference>
<keyword evidence="2 4" id="KW-0378">Hydrolase</keyword>
<dbReference type="InterPro" id="IPR002410">
    <property type="entry name" value="Peptidase_S33"/>
</dbReference>
<organism evidence="4 5">
    <name type="scientific">Bifidobacterium asteroides</name>
    <dbReference type="NCBI Taxonomy" id="1684"/>
    <lineage>
        <taxon>Bacteria</taxon>
        <taxon>Bacillati</taxon>
        <taxon>Actinomycetota</taxon>
        <taxon>Actinomycetes</taxon>
        <taxon>Bifidobacteriales</taxon>
        <taxon>Bifidobacteriaceae</taxon>
        <taxon>Bifidobacterium</taxon>
    </lineage>
</organism>
<evidence type="ECO:0000256" key="1">
    <source>
        <dbReference type="ARBA" id="ARBA00010088"/>
    </source>
</evidence>
<gene>
    <name evidence="4" type="ORF">GKC41_00310</name>
</gene>
<dbReference type="Gene3D" id="3.40.50.1820">
    <property type="entry name" value="alpha/beta hydrolase"/>
    <property type="match status" value="1"/>
</dbReference>
<dbReference type="InterPro" id="IPR029058">
    <property type="entry name" value="AB_hydrolase_fold"/>
</dbReference>
<dbReference type="AlphaFoldDB" id="A0A6N7TTX5"/>
<evidence type="ECO:0000313" key="4">
    <source>
        <dbReference type="EMBL" id="MSD90117.1"/>
    </source>
</evidence>
<accession>A0A6N7TTX5</accession>
<name>A0A6N7TTX5_9BIFI</name>
<evidence type="ECO:0000256" key="2">
    <source>
        <dbReference type="ARBA" id="ARBA00022801"/>
    </source>
</evidence>
<protein>
    <submittedName>
        <fullName evidence="4">Alpha/beta fold hydrolase</fullName>
    </submittedName>
</protein>
<evidence type="ECO:0000313" key="5">
    <source>
        <dbReference type="Proteomes" id="UP000436357"/>
    </source>
</evidence>
<dbReference type="InterPro" id="IPR000073">
    <property type="entry name" value="AB_hydrolase_1"/>
</dbReference>
<feature type="domain" description="AB hydrolase-1" evidence="3">
    <location>
        <begin position="61"/>
        <end position="205"/>
    </location>
</feature>
<reference evidence="4 5" key="1">
    <citation type="submission" date="2019-11" db="EMBL/GenBank/DDBJ databases">
        <title>Draft Genome Sequence of Plant Growth-Promoting Rhizosphere-Associated Bacteria.</title>
        <authorList>
            <person name="Vasilyev I.Y."/>
            <person name="Radchenko V."/>
            <person name="Ilnitskaya E.V."/>
        </authorList>
    </citation>
    <scope>NUCLEOTIDE SEQUENCE [LARGE SCALE GENOMIC DNA]</scope>
    <source>
        <strain evidence="4 5">VRA_9sq_n</strain>
    </source>
</reference>
<dbReference type="PANTHER" id="PTHR43248:SF2">
    <property type="entry name" value="PROLYL AMINOPEPTIDASE"/>
    <property type="match status" value="1"/>
</dbReference>
<dbReference type="Pfam" id="PF00561">
    <property type="entry name" value="Abhydrolase_1"/>
    <property type="match status" value="1"/>
</dbReference>
<comment type="similarity">
    <text evidence="1">Belongs to the peptidase S33 family.</text>
</comment>
<dbReference type="RefSeq" id="WP_154312433.1">
    <property type="nucleotide sequence ID" value="NZ_WKKW01000001.1"/>
</dbReference>
<dbReference type="EMBL" id="WKKW01000001">
    <property type="protein sequence ID" value="MSD90117.1"/>
    <property type="molecule type" value="Genomic_DNA"/>
</dbReference>
<dbReference type="SUPFAM" id="SSF53474">
    <property type="entry name" value="alpha/beta-Hydrolases"/>
    <property type="match status" value="1"/>
</dbReference>
<sequence length="464" mass="51187">MTNQGYYLPGLYVREGSIPVPLDWAGSEPGVWRPEDHSDQAVIRCFYRVVCAPEHIHDDLPLLVYLQGGPGSGAPRPLNATADGWMPEALRHFRIVLPDQRGTGRSNAIDGSTMASLGQPRAQADYLKHFLADSIIRDFEHLRRTVFAGRPWVTLGQSFGGFLTMAYLSNFPQGLAAAFTTGGVPHIPADAYELYSHTFAKMAQRSQIFYQRYPGDQDRVAAIADRLSQGDVVLPGGDPLSVERLQTLGADLGKSGGFERLHWLLDTAFLDGDGSLPASGASSSRATLSQAFLEGVRAATAVTPLYWPLQEFIYADGDCEPLRWAAQRVRDARPEFDTAARPLMFTGEAIFPWMFEQESALRPFGPAVSLLMEEGSWGHLYDPERLADNQVPLQAAVYADDLYVPSELQLDTLLRVGHAHAWVTNEFEHDGLHGDRVFAHLYRLALERGDLEGALPGARLDLRA</sequence>